<dbReference type="SUPFAM" id="SSF51338">
    <property type="entry name" value="Composite domain of metallo-dependent hydrolases"/>
    <property type="match status" value="1"/>
</dbReference>
<dbReference type="InterPro" id="IPR050378">
    <property type="entry name" value="Metallo-dep_Hydrolases_sf"/>
</dbReference>
<dbReference type="Pfam" id="PF07969">
    <property type="entry name" value="Amidohydro_3"/>
    <property type="match status" value="1"/>
</dbReference>
<gene>
    <name evidence="2" type="ORF">F1D05_38095</name>
</gene>
<dbReference type="PANTHER" id="PTHR11647">
    <property type="entry name" value="HYDRANTOINASE/DIHYDROPYRIMIDINASE FAMILY MEMBER"/>
    <property type="match status" value="1"/>
</dbReference>
<dbReference type="Gene3D" id="3.20.20.140">
    <property type="entry name" value="Metal-dependent hydrolases"/>
    <property type="match status" value="2"/>
</dbReference>
<dbReference type="KEGG" id="kqi:F1D05_38095"/>
<dbReference type="AlphaFoldDB" id="A0A7G6X8T7"/>
<reference evidence="2 3" key="2">
    <citation type="journal article" date="2020" name="Microbiol. Resour. Announc.">
        <title>Antarctic desert soil bacteria exhibit high novel natural product potential, evaluated through long-read genome sequencing and comparative genomics.</title>
        <authorList>
            <person name="Benaud N."/>
            <person name="Edwards R.J."/>
            <person name="Amos T.G."/>
            <person name="D'Agostino P.M."/>
            <person name="Gutierrez-Chavez C."/>
            <person name="Montgomery K."/>
            <person name="Nicetic I."/>
            <person name="Ferrari B.C."/>
        </authorList>
    </citation>
    <scope>NUCLEOTIDE SEQUENCE [LARGE SCALE GENOMIC DNA]</scope>
    <source>
        <strain evidence="2 3">SPB151</strain>
    </source>
</reference>
<dbReference type="InterPro" id="IPR032466">
    <property type="entry name" value="Metal_Hydrolase"/>
</dbReference>
<accession>A0A7G6X8T7</accession>
<reference evidence="3" key="1">
    <citation type="submission" date="2019-09" db="EMBL/GenBank/DDBJ databases">
        <title>Antimicrobial potential of Antarctic Bacteria.</title>
        <authorList>
            <person name="Benaud N."/>
            <person name="Edwards R.J."/>
            <person name="Ferrari B.C."/>
        </authorList>
    </citation>
    <scope>NUCLEOTIDE SEQUENCE [LARGE SCALE GENOMIC DNA]</scope>
    <source>
        <strain evidence="3">SPB151</strain>
    </source>
</reference>
<sequence length="529" mass="55932">MRMSESVVLRGGALADARLGPEPVPGDLRITDGRVATVGAVEPEPGERVVDCSGRFILPGLIDAHSHADAAVFDDEVSQALLRQGVTAVIAGQDGVSFAPGDGRYATRYFAAINGAHPSYRGGGVAALLDGYGHTTPINVGYLIPAGTVRESVCGLSAATPTLAQLRQMRDLVASGMGEGALGLSTGLDYVPGCFADVDELAALCAPVAARDGLYVTHMRGGYEENSRAGLDEVASIARASEVRAHVSHFHARSELIVELVEEFIAAGVDLSFDSYPYSRGCTILAMLVLPPAFLRNGFDSCVAELGRPEVGQRFLAEWIPIMAARADMGPNWADNIRFAHIAADSYRWAHGLTPAAAAGRLGISPAELVLQVLAEADLEVSVIMRVPKERNDAEMAGHLKHPAHMGGSDGIFLGRSPHPRAFGTFARYLAVFGAERGDLGWTDIATTFSANPARRFRLGRRGSLSAGSIADLIVVDPAAVRSAADYDHPRRLAEGVDDVFVAGQQVLRRGELTGVRSGIGLRREPIVG</sequence>
<dbReference type="SUPFAM" id="SSF51556">
    <property type="entry name" value="Metallo-dependent hydrolases"/>
    <property type="match status" value="1"/>
</dbReference>
<dbReference type="InterPro" id="IPR011059">
    <property type="entry name" value="Metal-dep_hydrolase_composite"/>
</dbReference>
<evidence type="ECO:0000313" key="2">
    <source>
        <dbReference type="EMBL" id="QNE22652.1"/>
    </source>
</evidence>
<dbReference type="PANTHER" id="PTHR11647:SF1">
    <property type="entry name" value="COLLAPSIN RESPONSE MEDIATOR PROTEIN"/>
    <property type="match status" value="1"/>
</dbReference>
<proteinExistence type="predicted"/>
<feature type="domain" description="Amidohydrolase 3" evidence="1">
    <location>
        <begin position="48"/>
        <end position="507"/>
    </location>
</feature>
<dbReference type="EMBL" id="CP043661">
    <property type="protein sequence ID" value="QNE22652.1"/>
    <property type="molecule type" value="Genomic_DNA"/>
</dbReference>
<protein>
    <submittedName>
        <fullName evidence="2">Amidohydrolase family protein</fullName>
    </submittedName>
</protein>
<dbReference type="InterPro" id="IPR013108">
    <property type="entry name" value="Amidohydro_3"/>
</dbReference>
<dbReference type="GO" id="GO:0016812">
    <property type="term" value="F:hydrolase activity, acting on carbon-nitrogen (but not peptide) bonds, in cyclic amides"/>
    <property type="evidence" value="ECO:0007669"/>
    <property type="project" value="TreeGrafter"/>
</dbReference>
<dbReference type="GO" id="GO:0005829">
    <property type="term" value="C:cytosol"/>
    <property type="evidence" value="ECO:0007669"/>
    <property type="project" value="TreeGrafter"/>
</dbReference>
<evidence type="ECO:0000313" key="3">
    <source>
        <dbReference type="Proteomes" id="UP000515563"/>
    </source>
</evidence>
<evidence type="ECO:0000259" key="1">
    <source>
        <dbReference type="Pfam" id="PF07969"/>
    </source>
</evidence>
<keyword evidence="2" id="KW-0378">Hydrolase</keyword>
<organism evidence="2 3">
    <name type="scientific">Kribbella qitaiheensis</name>
    <dbReference type="NCBI Taxonomy" id="1544730"/>
    <lineage>
        <taxon>Bacteria</taxon>
        <taxon>Bacillati</taxon>
        <taxon>Actinomycetota</taxon>
        <taxon>Actinomycetes</taxon>
        <taxon>Propionibacteriales</taxon>
        <taxon>Kribbellaceae</taxon>
        <taxon>Kribbella</taxon>
    </lineage>
</organism>
<name>A0A7G6X8T7_9ACTN</name>
<dbReference type="Proteomes" id="UP000515563">
    <property type="component" value="Chromosome"/>
</dbReference>
<keyword evidence="3" id="KW-1185">Reference proteome</keyword>